<dbReference type="Proteomes" id="UP000002287">
    <property type="component" value="Chromosome 2"/>
</dbReference>
<evidence type="ECO:0000313" key="1">
    <source>
        <dbReference type="EMBL" id="ABO57870.1"/>
    </source>
</evidence>
<sequence length="173" mass="18750">MLRQRWIGIEVGRGFRTVQQGSAVHVAPARRVARVDWRGERAQTACLLGLGGRVFCGGRCGRREVVSVGEPLRRVAAERRACDVGRALRAFAATSDERAQRGFAQKVPSHAALVRSIELDRCAGRASLRRNARATCRNHRVPSPRSGLFVGVFLSLSLGGSRCIAASACVTSR</sequence>
<reference evidence="2" key="1">
    <citation type="submission" date="2007-03" db="EMBL/GenBank/DDBJ databases">
        <title>Complete sequence of chromosome 2 of Burkholderia vietnamiensis G4.</title>
        <authorList>
            <consortium name="US DOE Joint Genome Institute"/>
            <person name="Copeland A."/>
            <person name="Lucas S."/>
            <person name="Lapidus A."/>
            <person name="Barry K."/>
            <person name="Detter J.C."/>
            <person name="Glavina del Rio T."/>
            <person name="Hammon N."/>
            <person name="Israni S."/>
            <person name="Dalin E."/>
            <person name="Tice H."/>
            <person name="Pitluck S."/>
            <person name="Chain P."/>
            <person name="Malfatti S."/>
            <person name="Shin M."/>
            <person name="Vergez L."/>
            <person name="Schmutz J."/>
            <person name="Larimer F."/>
            <person name="Land M."/>
            <person name="Hauser L."/>
            <person name="Kyrpides N."/>
            <person name="Tiedje J."/>
            <person name="Richardson P."/>
        </authorList>
    </citation>
    <scope>NUCLEOTIDE SEQUENCE [LARGE SCALE GENOMIC DNA]</scope>
    <source>
        <strain evidence="2">G4 / LMG 22486</strain>
    </source>
</reference>
<dbReference type="EMBL" id="CP000615">
    <property type="protein sequence ID" value="ABO57870.1"/>
    <property type="molecule type" value="Genomic_DNA"/>
</dbReference>
<proteinExistence type="predicted"/>
<protein>
    <submittedName>
        <fullName evidence="1">Uncharacterized protein</fullName>
    </submittedName>
</protein>
<name>A4JNL7_BURVG</name>
<organism evidence="1 2">
    <name type="scientific">Burkholderia vietnamiensis (strain G4 / LMG 22486)</name>
    <name type="common">Burkholderia cepacia (strain R1808)</name>
    <dbReference type="NCBI Taxonomy" id="269482"/>
    <lineage>
        <taxon>Bacteria</taxon>
        <taxon>Pseudomonadati</taxon>
        <taxon>Pseudomonadota</taxon>
        <taxon>Betaproteobacteria</taxon>
        <taxon>Burkholderiales</taxon>
        <taxon>Burkholderiaceae</taxon>
        <taxon>Burkholderia</taxon>
        <taxon>Burkholderia cepacia complex</taxon>
    </lineage>
</organism>
<gene>
    <name evidence="1" type="ordered locus">Bcep1808_4913</name>
</gene>
<accession>A4JNL7</accession>
<dbReference type="AlphaFoldDB" id="A4JNL7"/>
<dbReference type="KEGG" id="bvi:Bcep1808_4913"/>
<dbReference type="HOGENOM" id="CLU_1544761_0_0_4"/>
<evidence type="ECO:0000313" key="2">
    <source>
        <dbReference type="Proteomes" id="UP000002287"/>
    </source>
</evidence>